<comment type="caution">
    <text evidence="6">The sequence shown here is derived from an EMBL/GenBank/DDBJ whole genome shotgun (WGS) entry which is preliminary data.</text>
</comment>
<evidence type="ECO:0000313" key="6">
    <source>
        <dbReference type="EMBL" id="NOU72138.1"/>
    </source>
</evidence>
<evidence type="ECO:0000313" key="7">
    <source>
        <dbReference type="Proteomes" id="UP000616779"/>
    </source>
</evidence>
<evidence type="ECO:0000259" key="5">
    <source>
        <dbReference type="PROSITE" id="PS50931"/>
    </source>
</evidence>
<dbReference type="PROSITE" id="PS50931">
    <property type="entry name" value="HTH_LYSR"/>
    <property type="match status" value="1"/>
</dbReference>
<dbReference type="PANTHER" id="PTHR30419">
    <property type="entry name" value="HTH-TYPE TRANSCRIPTIONAL REGULATOR YBHD"/>
    <property type="match status" value="1"/>
</dbReference>
<dbReference type="InterPro" id="IPR036390">
    <property type="entry name" value="WH_DNA-bd_sf"/>
</dbReference>
<keyword evidence="3" id="KW-0238">DNA-binding</keyword>
<proteinExistence type="inferred from homology"/>
<name>A0ABX1XUD2_9BACL</name>
<organism evidence="6 7">
    <name type="scientific">Paenibacillus phytorum</name>
    <dbReference type="NCBI Taxonomy" id="2654977"/>
    <lineage>
        <taxon>Bacteria</taxon>
        <taxon>Bacillati</taxon>
        <taxon>Bacillota</taxon>
        <taxon>Bacilli</taxon>
        <taxon>Bacillales</taxon>
        <taxon>Paenibacillaceae</taxon>
        <taxon>Paenibacillus</taxon>
    </lineage>
</organism>
<dbReference type="InterPro" id="IPR036388">
    <property type="entry name" value="WH-like_DNA-bd_sf"/>
</dbReference>
<comment type="similarity">
    <text evidence="1">Belongs to the LysR transcriptional regulatory family.</text>
</comment>
<evidence type="ECO:0000256" key="3">
    <source>
        <dbReference type="ARBA" id="ARBA00023125"/>
    </source>
</evidence>
<gene>
    <name evidence="6" type="ORF">GC098_12010</name>
</gene>
<dbReference type="PRINTS" id="PR00039">
    <property type="entry name" value="HTHLYSR"/>
</dbReference>
<dbReference type="Proteomes" id="UP000616779">
    <property type="component" value="Unassembled WGS sequence"/>
</dbReference>
<keyword evidence="2" id="KW-0805">Transcription regulation</keyword>
<dbReference type="Pfam" id="PF00126">
    <property type="entry name" value="HTH_1"/>
    <property type="match status" value="1"/>
</dbReference>
<evidence type="ECO:0000256" key="2">
    <source>
        <dbReference type="ARBA" id="ARBA00023015"/>
    </source>
</evidence>
<dbReference type="PANTHER" id="PTHR30419:SF28">
    <property type="entry name" value="HTH-TYPE TRANSCRIPTIONAL REGULATOR BSDA"/>
    <property type="match status" value="1"/>
</dbReference>
<dbReference type="RefSeq" id="WP_171643557.1">
    <property type="nucleotide sequence ID" value="NZ_WHOA01000089.1"/>
</dbReference>
<keyword evidence="4" id="KW-0804">Transcription</keyword>
<dbReference type="Gene3D" id="1.10.10.10">
    <property type="entry name" value="Winged helix-like DNA-binding domain superfamily/Winged helix DNA-binding domain"/>
    <property type="match status" value="1"/>
</dbReference>
<dbReference type="InterPro" id="IPR050950">
    <property type="entry name" value="HTH-type_LysR_regulators"/>
</dbReference>
<evidence type="ECO:0000256" key="1">
    <source>
        <dbReference type="ARBA" id="ARBA00009437"/>
    </source>
</evidence>
<evidence type="ECO:0000256" key="4">
    <source>
        <dbReference type="ARBA" id="ARBA00023163"/>
    </source>
</evidence>
<feature type="domain" description="HTH lysR-type" evidence="5">
    <location>
        <begin position="1"/>
        <end position="58"/>
    </location>
</feature>
<reference evidence="6 7" key="1">
    <citation type="submission" date="2019-10" db="EMBL/GenBank/DDBJ databases">
        <title>Description of Paenibacillus terrestris sp. nov.</title>
        <authorList>
            <person name="Carlier A."/>
            <person name="Qi S."/>
        </authorList>
    </citation>
    <scope>NUCLEOTIDE SEQUENCE [LARGE SCALE GENOMIC DNA]</scope>
    <source>
        <strain evidence="6 7">LMG 31458</strain>
    </source>
</reference>
<dbReference type="Gene3D" id="3.40.190.290">
    <property type="match status" value="1"/>
</dbReference>
<dbReference type="SUPFAM" id="SSF53850">
    <property type="entry name" value="Periplasmic binding protein-like II"/>
    <property type="match status" value="1"/>
</dbReference>
<protein>
    <submittedName>
        <fullName evidence="6">LysR family transcriptional regulator</fullName>
    </submittedName>
</protein>
<dbReference type="InterPro" id="IPR005119">
    <property type="entry name" value="LysR_subst-bd"/>
</dbReference>
<keyword evidence="7" id="KW-1185">Reference proteome</keyword>
<dbReference type="EMBL" id="WHOA01000089">
    <property type="protein sequence ID" value="NOU72138.1"/>
    <property type="molecule type" value="Genomic_DNA"/>
</dbReference>
<sequence length="300" mass="33537">MEMLQLHYFQTVAKLEHMTKAAEILQIAQPALSKTIARLEADVGVPLFDRQGRQIKLNQYGKAFLVKVNSSLRELEEGKREVADMAGLEHGQVYIATTTISRFSDLFGSFASSHPSINFKLTQAASEESKMHLLLNGEVDLAITFCLPSDSESKGITSIPFLTEQLWLAVPPGHRLIGRESIHLQEAANDAFIVLKEGHRFRQKTDSLCHQAGFSPKIICDVNDYSAISSLVHAGMGVSLVTSSSKGKENSPHLLRIHEPICERTFQLAWLQHRYLSKAAQLFRDYVTTYFPDKKPRGSN</sequence>
<dbReference type="InterPro" id="IPR000847">
    <property type="entry name" value="LysR_HTH_N"/>
</dbReference>
<accession>A0ABX1XUD2</accession>
<dbReference type="SUPFAM" id="SSF46785">
    <property type="entry name" value="Winged helix' DNA-binding domain"/>
    <property type="match status" value="1"/>
</dbReference>
<dbReference type="Pfam" id="PF03466">
    <property type="entry name" value="LysR_substrate"/>
    <property type="match status" value="1"/>
</dbReference>